<dbReference type="Pfam" id="PF04321">
    <property type="entry name" value="RmlD_sub_bind"/>
    <property type="match status" value="1"/>
</dbReference>
<dbReference type="InterPro" id="IPR029903">
    <property type="entry name" value="RmlD-like-bd"/>
</dbReference>
<name>A0A6J4JR34_9CYAN</name>
<dbReference type="GO" id="GO:0008831">
    <property type="term" value="F:dTDP-4-dehydrorhamnose reductase activity"/>
    <property type="evidence" value="ECO:0007669"/>
    <property type="project" value="UniProtKB-EC"/>
</dbReference>
<dbReference type="Gene3D" id="3.90.25.10">
    <property type="entry name" value="UDP-galactose 4-epimerase, domain 1"/>
    <property type="match status" value="1"/>
</dbReference>
<dbReference type="AlphaFoldDB" id="A0A6J4JR34"/>
<evidence type="ECO:0000259" key="1">
    <source>
        <dbReference type="Pfam" id="PF04321"/>
    </source>
</evidence>
<protein>
    <submittedName>
        <fullName evidence="2">dTDP-4-dehydrorhamnose reductase</fullName>
        <ecNumber evidence="2">1.1.1.133</ecNumber>
    </submittedName>
</protein>
<dbReference type="EMBL" id="CADCTM010000667">
    <property type="protein sequence ID" value="CAA9285289.1"/>
    <property type="molecule type" value="Genomic_DNA"/>
</dbReference>
<organism evidence="2">
    <name type="scientific">uncultured Coleofasciculus sp</name>
    <dbReference type="NCBI Taxonomy" id="1267456"/>
    <lineage>
        <taxon>Bacteria</taxon>
        <taxon>Bacillati</taxon>
        <taxon>Cyanobacteriota</taxon>
        <taxon>Cyanophyceae</taxon>
        <taxon>Coleofasciculales</taxon>
        <taxon>Coleofasciculaceae</taxon>
        <taxon>Coleofasciculus</taxon>
        <taxon>environmental samples</taxon>
    </lineage>
</organism>
<keyword evidence="2" id="KW-0560">Oxidoreductase</keyword>
<dbReference type="EC" id="1.1.1.133" evidence="2"/>
<reference evidence="2" key="1">
    <citation type="submission" date="2020-02" db="EMBL/GenBank/DDBJ databases">
        <authorList>
            <person name="Meier V. D."/>
        </authorList>
    </citation>
    <scope>NUCLEOTIDE SEQUENCE</scope>
    <source>
        <strain evidence="2">AVDCRST_MAG92</strain>
    </source>
</reference>
<feature type="non-terminal residue" evidence="2">
    <location>
        <position position="1"/>
    </location>
</feature>
<proteinExistence type="predicted"/>
<accession>A0A6J4JR34</accession>
<gene>
    <name evidence="2" type="ORF">AVDCRST_MAG92-3813</name>
</gene>
<dbReference type="SUPFAM" id="SSF51735">
    <property type="entry name" value="NAD(P)-binding Rossmann-fold domains"/>
    <property type="match status" value="1"/>
</dbReference>
<sequence length="42" mass="4927">THEYPTPAQRPAYSVLENNKIKRIFGLKLLDWHAQLEKCTSE</sequence>
<evidence type="ECO:0000313" key="2">
    <source>
        <dbReference type="EMBL" id="CAA9285289.1"/>
    </source>
</evidence>
<dbReference type="InterPro" id="IPR036291">
    <property type="entry name" value="NAD(P)-bd_dom_sf"/>
</dbReference>
<feature type="domain" description="RmlD-like substrate binding" evidence="1">
    <location>
        <begin position="1"/>
        <end position="40"/>
    </location>
</feature>
<dbReference type="Gene3D" id="3.40.50.720">
    <property type="entry name" value="NAD(P)-binding Rossmann-like Domain"/>
    <property type="match status" value="1"/>
</dbReference>